<comment type="caution">
    <text evidence="1">The sequence shown here is derived from an EMBL/GenBank/DDBJ whole genome shotgun (WGS) entry which is preliminary data.</text>
</comment>
<dbReference type="EMBL" id="BBLT01000005">
    <property type="protein sequence ID" value="GAL85483.1"/>
    <property type="molecule type" value="Genomic_DNA"/>
</dbReference>
<name>A0A098LH29_9BACT</name>
<dbReference type="InterPro" id="IPR014917">
    <property type="entry name" value="DUF1800"/>
</dbReference>
<evidence type="ECO:0008006" key="3">
    <source>
        <dbReference type="Google" id="ProtNLM"/>
    </source>
</evidence>
<dbReference type="STRING" id="153721.MYP_2712"/>
<dbReference type="eggNOG" id="COG5267">
    <property type="taxonomic scope" value="Bacteria"/>
</dbReference>
<protein>
    <recommendedName>
        <fullName evidence="3">DUF1800 domain-containing protein</fullName>
    </recommendedName>
</protein>
<evidence type="ECO:0000313" key="1">
    <source>
        <dbReference type="EMBL" id="GAL85483.1"/>
    </source>
</evidence>
<dbReference type="AlphaFoldDB" id="A0A098LH29"/>
<accession>A0A098LH29</accession>
<proteinExistence type="predicted"/>
<organism evidence="1 2">
    <name type="scientific">Sporocytophaga myxococcoides</name>
    <dbReference type="NCBI Taxonomy" id="153721"/>
    <lineage>
        <taxon>Bacteria</taxon>
        <taxon>Pseudomonadati</taxon>
        <taxon>Bacteroidota</taxon>
        <taxon>Cytophagia</taxon>
        <taxon>Cytophagales</taxon>
        <taxon>Cytophagaceae</taxon>
        <taxon>Sporocytophaga</taxon>
    </lineage>
</organism>
<evidence type="ECO:0000313" key="2">
    <source>
        <dbReference type="Proteomes" id="UP000030185"/>
    </source>
</evidence>
<reference evidence="1 2" key="1">
    <citation type="submission" date="2014-09" db="EMBL/GenBank/DDBJ databases">
        <title>Sporocytophaga myxococcoides PG-01 genome sequencing.</title>
        <authorList>
            <person name="Liu L."/>
            <person name="Gao P.J."/>
            <person name="Chen G.J."/>
            <person name="Wang L.S."/>
        </authorList>
    </citation>
    <scope>NUCLEOTIDE SEQUENCE [LARGE SCALE GENOMIC DNA]</scope>
    <source>
        <strain evidence="1 2">PG-01</strain>
    </source>
</reference>
<dbReference type="RefSeq" id="WP_045464208.1">
    <property type="nucleotide sequence ID" value="NZ_BBLT01000005.1"/>
</dbReference>
<sequence length="577" mass="65528">MPLAPFTGVLGKKNAAHLLRRATFGGTKADIDAMSGLTASQATQQLFVSTADPLPPLDPATGKTWVDTLPVSGDSEEGDLQSFFIKWWLGMLAGTGIEPSQKLAFVTREKIVFLLHTHFTTIQETVNNSRALYFQNALFRKFAFDNEPDPLWNFKMLTKKVSLDNAMMVLLDGRLNVKGRPNENYAREFLELYTIGKGLPGYVPPSTIPGDYIYFTEQDVQAAARVLSGYDTDFTFLTIDEDTELPRVKIKGTGTVANQHDNDPKVFSERFGNTVITPDTTLLFGDKATEASMLDELDQLVEMVYAQQETVRNICRRIYRFYVYHEITQAIDNSIIADMANTFVANNFKLQPVIMELLQSQHFYDSATASVDDNNFGALIKSPLDLVLNTLSFFEYNLPDPQTEAEKFYEVTGKILESMKDQGMYFLNPYDVAGYDAYFQYPLYNRNWISANTLTQRYKFIYDNISIDKMEEIKIDIFPFIQQRFASVALNPDDLINELASYLLPMSQAGTEITVERLNYFKSQFFVIGKGLPQGPEAFWEFSWNNADTIPESKDDARGMLQYLLNAMLQSPEYQLF</sequence>
<gene>
    <name evidence="1" type="ORF">MYP_2712</name>
</gene>
<dbReference type="OrthoDB" id="9772295at2"/>
<dbReference type="Pfam" id="PF08811">
    <property type="entry name" value="DUF1800"/>
    <property type="match status" value="1"/>
</dbReference>
<keyword evidence="2" id="KW-1185">Reference proteome</keyword>
<dbReference type="Proteomes" id="UP000030185">
    <property type="component" value="Unassembled WGS sequence"/>
</dbReference>